<gene>
    <name evidence="2" type="ORF">EV644_13745</name>
</gene>
<evidence type="ECO:0000313" key="3">
    <source>
        <dbReference type="Proteomes" id="UP000295818"/>
    </source>
</evidence>
<protein>
    <submittedName>
        <fullName evidence="2">Uncharacterized protein</fullName>
    </submittedName>
</protein>
<sequence>MVDLFLDGEPVGEGKVDATEPMAFSADETTDIGVDGAIPVSDDYNTTNSAFTGKVLWVQIDLGDAADDNDHLITAEQRYRVAMTRQ</sequence>
<dbReference type="EMBL" id="SLWM01000037">
    <property type="protein sequence ID" value="TCO10077.1"/>
    <property type="molecule type" value="Genomic_DNA"/>
</dbReference>
<name>A0ABY2B7N3_9ACTN</name>
<evidence type="ECO:0000313" key="2">
    <source>
        <dbReference type="EMBL" id="TCO10077.1"/>
    </source>
</evidence>
<comment type="caution">
    <text evidence="2">The sequence shown here is derived from an EMBL/GenBank/DDBJ whole genome shotgun (WGS) entry which is preliminary data.</text>
</comment>
<dbReference type="Proteomes" id="UP000295818">
    <property type="component" value="Unassembled WGS sequence"/>
</dbReference>
<accession>A0ABY2B7N3</accession>
<evidence type="ECO:0000256" key="1">
    <source>
        <dbReference type="SAM" id="MobiDB-lite"/>
    </source>
</evidence>
<reference evidence="2 3" key="1">
    <citation type="journal article" date="2015" name="Stand. Genomic Sci.">
        <title>Genomic Encyclopedia of Bacterial and Archaeal Type Strains, Phase III: the genomes of soil and plant-associated and newly described type strains.</title>
        <authorList>
            <person name="Whitman W.B."/>
            <person name="Woyke T."/>
            <person name="Klenk H.P."/>
            <person name="Zhou Y."/>
            <person name="Lilburn T.G."/>
            <person name="Beck B.J."/>
            <person name="De Vos P."/>
            <person name="Vandamme P."/>
            <person name="Eisen J.A."/>
            <person name="Garrity G."/>
            <person name="Hugenholtz P."/>
            <person name="Kyrpides N.C."/>
        </authorList>
    </citation>
    <scope>NUCLEOTIDE SEQUENCE [LARGE SCALE GENOMIC DNA]</scope>
    <source>
        <strain evidence="2 3">VKM Ac-2538</strain>
    </source>
</reference>
<proteinExistence type="predicted"/>
<dbReference type="RefSeq" id="WP_132196824.1">
    <property type="nucleotide sequence ID" value="NZ_SLWM01000037.1"/>
</dbReference>
<organism evidence="2 3">
    <name type="scientific">Kribbella orskensis</name>
    <dbReference type="NCBI Taxonomy" id="2512216"/>
    <lineage>
        <taxon>Bacteria</taxon>
        <taxon>Bacillati</taxon>
        <taxon>Actinomycetota</taxon>
        <taxon>Actinomycetes</taxon>
        <taxon>Propionibacteriales</taxon>
        <taxon>Kribbellaceae</taxon>
        <taxon>Kribbella</taxon>
    </lineage>
</organism>
<feature type="region of interest" description="Disordered" evidence="1">
    <location>
        <begin position="1"/>
        <end position="30"/>
    </location>
</feature>
<keyword evidence="3" id="KW-1185">Reference proteome</keyword>